<keyword evidence="4 5" id="KW-0472">Membrane</keyword>
<dbReference type="GO" id="GO:0016020">
    <property type="term" value="C:membrane"/>
    <property type="evidence" value="ECO:0007669"/>
    <property type="project" value="UniProtKB-SubCell"/>
</dbReference>
<feature type="transmembrane region" description="Helical" evidence="5">
    <location>
        <begin position="260"/>
        <end position="277"/>
    </location>
</feature>
<evidence type="ECO:0000256" key="2">
    <source>
        <dbReference type="ARBA" id="ARBA00022692"/>
    </source>
</evidence>
<name>A0A151AAU3_9EURY</name>
<feature type="transmembrane region" description="Helical" evidence="5">
    <location>
        <begin position="165"/>
        <end position="183"/>
    </location>
</feature>
<dbReference type="PANTHER" id="PTHR32322">
    <property type="entry name" value="INNER MEMBRANE TRANSPORTER"/>
    <property type="match status" value="1"/>
</dbReference>
<protein>
    <submittedName>
        <fullName evidence="7">Putative DMT superfamily transporter inner membrane protein</fullName>
    </submittedName>
</protein>
<evidence type="ECO:0000256" key="1">
    <source>
        <dbReference type="ARBA" id="ARBA00004141"/>
    </source>
</evidence>
<dbReference type="EMBL" id="LTAZ01000013">
    <property type="protein sequence ID" value="KYH24670.1"/>
    <property type="molecule type" value="Genomic_DNA"/>
</dbReference>
<feature type="transmembrane region" description="Helical" evidence="5">
    <location>
        <begin position="76"/>
        <end position="98"/>
    </location>
</feature>
<dbReference type="RefSeq" id="WP_066385179.1">
    <property type="nucleotide sequence ID" value="NZ_LTAZ01000013.1"/>
</dbReference>
<feature type="transmembrane region" description="Helical" evidence="5">
    <location>
        <begin position="195"/>
        <end position="213"/>
    </location>
</feature>
<evidence type="ECO:0000256" key="5">
    <source>
        <dbReference type="SAM" id="Phobius"/>
    </source>
</evidence>
<feature type="transmembrane region" description="Helical" evidence="5">
    <location>
        <begin position="17"/>
        <end position="38"/>
    </location>
</feature>
<feature type="transmembrane region" description="Helical" evidence="5">
    <location>
        <begin position="104"/>
        <end position="126"/>
    </location>
</feature>
<feature type="transmembrane region" description="Helical" evidence="5">
    <location>
        <begin position="283"/>
        <end position="300"/>
    </location>
</feature>
<organism evidence="7 8">
    <name type="scientific">Halalkalicoccus paucihalophilus</name>
    <dbReference type="NCBI Taxonomy" id="1008153"/>
    <lineage>
        <taxon>Archaea</taxon>
        <taxon>Methanobacteriati</taxon>
        <taxon>Methanobacteriota</taxon>
        <taxon>Stenosarchaea group</taxon>
        <taxon>Halobacteria</taxon>
        <taxon>Halobacteriales</taxon>
        <taxon>Halococcaceae</taxon>
        <taxon>Halalkalicoccus</taxon>
    </lineage>
</organism>
<evidence type="ECO:0000259" key="6">
    <source>
        <dbReference type="Pfam" id="PF00892"/>
    </source>
</evidence>
<feature type="domain" description="EamA" evidence="6">
    <location>
        <begin position="16"/>
        <end position="150"/>
    </location>
</feature>
<dbReference type="PATRIC" id="fig|1008153.3.peg.3871"/>
<evidence type="ECO:0000256" key="4">
    <source>
        <dbReference type="ARBA" id="ARBA00023136"/>
    </source>
</evidence>
<sequence>MNAESGQTKAKSGRRTLLLFIITSLAFGTAFVGIKAGLDDIPPILFAGFRYDIGAVVLLTYVYWRGGYWQPRTRGDLIAVVVAGIFLSGLSATLLFLGQQYLTTGTAAVIFSLVPVLAPLFALVLLPEERFGLVELVGILLGLVGVVIIVGLNSLSNFGNSTVRGVALVGGAAVAIAFGSVLLSRTDRSISGLGMTAWALLLAAGLVHSFSLLMGESPEDITPTIGALIAVLWVGLPATALAFPSYYGLIDRAGPVRANLISYTVPLVATSVGAIALGEVISVRTIFGFVVIVIGFALIERQNIWCEILRLRGLPAPPEQDDEHICECAPRG</sequence>
<evidence type="ECO:0000313" key="8">
    <source>
        <dbReference type="Proteomes" id="UP000075321"/>
    </source>
</evidence>
<accession>A0A151AAU3</accession>
<comment type="caution">
    <text evidence="7">The sequence shown here is derived from an EMBL/GenBank/DDBJ whole genome shotgun (WGS) entry which is preliminary data.</text>
</comment>
<reference evidence="7 8" key="1">
    <citation type="submission" date="2016-02" db="EMBL/GenBank/DDBJ databases">
        <title>Genome sequence of Halalkalicoccus paucihalophilus DSM 24557.</title>
        <authorList>
            <person name="Poehlein A."/>
            <person name="Daniel R."/>
        </authorList>
    </citation>
    <scope>NUCLEOTIDE SEQUENCE [LARGE SCALE GENOMIC DNA]</scope>
    <source>
        <strain evidence="7 8">DSM 24557</strain>
    </source>
</reference>
<keyword evidence="2 5" id="KW-0812">Transmembrane</keyword>
<proteinExistence type="predicted"/>
<dbReference type="SUPFAM" id="SSF103481">
    <property type="entry name" value="Multidrug resistance efflux transporter EmrE"/>
    <property type="match status" value="2"/>
</dbReference>
<keyword evidence="3 5" id="KW-1133">Transmembrane helix</keyword>
<evidence type="ECO:0000313" key="7">
    <source>
        <dbReference type="EMBL" id="KYH24670.1"/>
    </source>
</evidence>
<dbReference type="InterPro" id="IPR050638">
    <property type="entry name" value="AA-Vitamin_Transporters"/>
</dbReference>
<comment type="subcellular location">
    <subcellularLocation>
        <location evidence="1">Membrane</location>
        <topology evidence="1">Multi-pass membrane protein</topology>
    </subcellularLocation>
</comment>
<dbReference type="Proteomes" id="UP000075321">
    <property type="component" value="Unassembled WGS sequence"/>
</dbReference>
<dbReference type="PANTHER" id="PTHR32322:SF2">
    <property type="entry name" value="EAMA DOMAIN-CONTAINING PROTEIN"/>
    <property type="match status" value="1"/>
</dbReference>
<gene>
    <name evidence="7" type="ORF">HAPAU_36530</name>
</gene>
<feature type="transmembrane region" description="Helical" evidence="5">
    <location>
        <begin position="133"/>
        <end position="153"/>
    </location>
</feature>
<dbReference type="Pfam" id="PF00892">
    <property type="entry name" value="EamA"/>
    <property type="match status" value="2"/>
</dbReference>
<dbReference type="OrthoDB" id="17861at2157"/>
<dbReference type="InterPro" id="IPR000620">
    <property type="entry name" value="EamA_dom"/>
</dbReference>
<feature type="transmembrane region" description="Helical" evidence="5">
    <location>
        <begin position="225"/>
        <end position="248"/>
    </location>
</feature>
<dbReference type="InterPro" id="IPR037185">
    <property type="entry name" value="EmrE-like"/>
</dbReference>
<keyword evidence="8" id="KW-1185">Reference proteome</keyword>
<feature type="domain" description="EamA" evidence="6">
    <location>
        <begin position="164"/>
        <end position="299"/>
    </location>
</feature>
<evidence type="ECO:0000256" key="3">
    <source>
        <dbReference type="ARBA" id="ARBA00022989"/>
    </source>
</evidence>
<dbReference type="AlphaFoldDB" id="A0A151AAU3"/>
<feature type="transmembrane region" description="Helical" evidence="5">
    <location>
        <begin position="44"/>
        <end position="64"/>
    </location>
</feature>